<dbReference type="RefSeq" id="WP_187010182.1">
    <property type="nucleotide sequence ID" value="NZ_JACRUI010000002.1"/>
</dbReference>
<feature type="transmembrane region" description="Helical" evidence="1">
    <location>
        <begin position="96"/>
        <end position="115"/>
    </location>
</feature>
<keyword evidence="1" id="KW-0472">Membrane</keyword>
<keyword evidence="1" id="KW-1133">Transmembrane helix</keyword>
<evidence type="ECO:0000313" key="3">
    <source>
        <dbReference type="Proteomes" id="UP000629963"/>
    </source>
</evidence>
<comment type="caution">
    <text evidence="2">The sequence shown here is derived from an EMBL/GenBank/DDBJ whole genome shotgun (WGS) entry which is preliminary data.</text>
</comment>
<evidence type="ECO:0000313" key="2">
    <source>
        <dbReference type="EMBL" id="MBC5841105.1"/>
    </source>
</evidence>
<organism evidence="2 3">
    <name type="scientific">Flavobacterium kayseriense</name>
    <dbReference type="NCBI Taxonomy" id="2764714"/>
    <lineage>
        <taxon>Bacteria</taxon>
        <taxon>Pseudomonadati</taxon>
        <taxon>Bacteroidota</taxon>
        <taxon>Flavobacteriia</taxon>
        <taxon>Flavobacteriales</taxon>
        <taxon>Flavobacteriaceae</taxon>
        <taxon>Flavobacterium</taxon>
    </lineage>
</organism>
<dbReference type="Proteomes" id="UP000629963">
    <property type="component" value="Unassembled WGS sequence"/>
</dbReference>
<protein>
    <submittedName>
        <fullName evidence="2">Uncharacterized protein</fullName>
    </submittedName>
</protein>
<keyword evidence="3" id="KW-1185">Reference proteome</keyword>
<gene>
    <name evidence="2" type="ORF">H8R23_06780</name>
</gene>
<evidence type="ECO:0000256" key="1">
    <source>
        <dbReference type="SAM" id="Phobius"/>
    </source>
</evidence>
<keyword evidence="1" id="KW-0812">Transmembrane</keyword>
<feature type="transmembrane region" description="Helical" evidence="1">
    <location>
        <begin position="121"/>
        <end position="140"/>
    </location>
</feature>
<sequence length="151" mass="16851">MNIILQNKTANYADQEKQNLQIDYLKNLLSKIENDNLIIEPALQTTIESVINEMPIKTNEKKLDYKSQHLNKISNLKTAVKQKFNLVKKKHYTRQYLALGISMGLCFGLPFAVAIGNIALGPALGIPIGLATGLLIGSRFDKKAISEKRVL</sequence>
<reference evidence="2 3" key="1">
    <citation type="submission" date="2020-08" db="EMBL/GenBank/DDBJ databases">
        <title>Description of novel Flavobacterium F-380 isolate.</title>
        <authorList>
            <person name="Saticioglu I.B."/>
            <person name="Duman M."/>
            <person name="Altun S."/>
        </authorList>
    </citation>
    <scope>NUCLEOTIDE SEQUENCE [LARGE SCALE GENOMIC DNA]</scope>
    <source>
        <strain evidence="2 3">F-380</strain>
    </source>
</reference>
<accession>A0ABR7J6F8</accession>
<dbReference type="EMBL" id="JACRUJ010000002">
    <property type="protein sequence ID" value="MBC5841105.1"/>
    <property type="molecule type" value="Genomic_DNA"/>
</dbReference>
<proteinExistence type="predicted"/>
<name>A0ABR7J6F8_9FLAO</name>